<dbReference type="Pfam" id="PF04542">
    <property type="entry name" value="Sigma70_r2"/>
    <property type="match status" value="1"/>
</dbReference>
<dbReference type="AlphaFoldDB" id="A0A024QBW2"/>
<dbReference type="GO" id="GO:0003677">
    <property type="term" value="F:DNA binding"/>
    <property type="evidence" value="ECO:0007669"/>
    <property type="project" value="UniProtKB-KW"/>
</dbReference>
<keyword evidence="2 6" id="KW-0805">Transcription regulation</keyword>
<dbReference type="InterPro" id="IPR013325">
    <property type="entry name" value="RNA_pol_sigma_r2"/>
</dbReference>
<reference evidence="10" key="2">
    <citation type="submission" date="2014-05" db="EMBL/GenBank/DDBJ databases">
        <title>Draft genome sequence of Virgibacillus massiliensis Vm-5.</title>
        <authorList>
            <person name="Khelaifia S."/>
            <person name="Croce O."/>
            <person name="Lagier J.C."/>
            <person name="Raoult D."/>
        </authorList>
    </citation>
    <scope>NUCLEOTIDE SEQUENCE [LARGE SCALE GENOMIC DNA]</scope>
    <source>
        <strain evidence="10">Vm-5</strain>
    </source>
</reference>
<dbReference type="Gene3D" id="1.10.10.10">
    <property type="entry name" value="Winged helix-like DNA-binding domain superfamily/Winged helix DNA-binding domain"/>
    <property type="match status" value="1"/>
</dbReference>
<name>A0A024QBW2_9BACI</name>
<keyword evidence="4 6" id="KW-0238">DNA-binding</keyword>
<dbReference type="GO" id="GO:0006950">
    <property type="term" value="P:response to stress"/>
    <property type="evidence" value="ECO:0007669"/>
    <property type="project" value="UniProtKB-ARBA"/>
</dbReference>
<evidence type="ECO:0000313" key="10">
    <source>
        <dbReference type="Proteomes" id="UP000028875"/>
    </source>
</evidence>
<dbReference type="PANTHER" id="PTHR43133:SF60">
    <property type="entry name" value="RNA POLYMERASE SIGMA FACTOR SIGV"/>
    <property type="match status" value="1"/>
</dbReference>
<evidence type="ECO:0000256" key="3">
    <source>
        <dbReference type="ARBA" id="ARBA00023082"/>
    </source>
</evidence>
<dbReference type="STRING" id="1462526.BN990_02086"/>
<evidence type="ECO:0000259" key="8">
    <source>
        <dbReference type="Pfam" id="PF08281"/>
    </source>
</evidence>
<proteinExistence type="inferred from homology"/>
<evidence type="ECO:0000256" key="1">
    <source>
        <dbReference type="ARBA" id="ARBA00010641"/>
    </source>
</evidence>
<dbReference type="InterPro" id="IPR013249">
    <property type="entry name" value="RNA_pol_sigma70_r4_t2"/>
</dbReference>
<dbReference type="PANTHER" id="PTHR43133">
    <property type="entry name" value="RNA POLYMERASE ECF-TYPE SIGMA FACTO"/>
    <property type="match status" value="1"/>
</dbReference>
<dbReference type="InterPro" id="IPR036388">
    <property type="entry name" value="WH-like_DNA-bd_sf"/>
</dbReference>
<dbReference type="NCBIfam" id="TIGR02937">
    <property type="entry name" value="sigma70-ECF"/>
    <property type="match status" value="1"/>
</dbReference>
<evidence type="ECO:0000256" key="4">
    <source>
        <dbReference type="ARBA" id="ARBA00023125"/>
    </source>
</evidence>
<dbReference type="Gene3D" id="1.10.1740.10">
    <property type="match status" value="1"/>
</dbReference>
<reference evidence="9 10" key="1">
    <citation type="submission" date="2014-03" db="EMBL/GenBank/DDBJ databases">
        <authorList>
            <person name="Urmite Genomes U."/>
        </authorList>
    </citation>
    <scope>NUCLEOTIDE SEQUENCE [LARGE SCALE GENOMIC DNA]</scope>
    <source>
        <strain evidence="9 10">Vm-5</strain>
    </source>
</reference>
<dbReference type="GO" id="GO:0016987">
    <property type="term" value="F:sigma factor activity"/>
    <property type="evidence" value="ECO:0007669"/>
    <property type="project" value="UniProtKB-KW"/>
</dbReference>
<evidence type="ECO:0000313" key="9">
    <source>
        <dbReference type="EMBL" id="CDQ39772.1"/>
    </source>
</evidence>
<dbReference type="SUPFAM" id="SSF88659">
    <property type="entry name" value="Sigma3 and sigma4 domains of RNA polymerase sigma factors"/>
    <property type="match status" value="1"/>
</dbReference>
<comment type="caution">
    <text evidence="9">The sequence shown here is derived from an EMBL/GenBank/DDBJ whole genome shotgun (WGS) entry which is preliminary data.</text>
</comment>
<protein>
    <recommendedName>
        <fullName evidence="6">RNA polymerase sigma factor</fullName>
    </recommendedName>
</protein>
<accession>A0A024QBW2</accession>
<dbReference type="InterPro" id="IPR039425">
    <property type="entry name" value="RNA_pol_sigma-70-like"/>
</dbReference>
<feature type="domain" description="RNA polymerase sigma-70 region 2" evidence="7">
    <location>
        <begin position="8"/>
        <end position="76"/>
    </location>
</feature>
<keyword evidence="3 6" id="KW-0731">Sigma factor</keyword>
<gene>
    <name evidence="9" type="primary">sigX</name>
    <name evidence="9" type="ORF">BN990_02086</name>
</gene>
<dbReference type="eggNOG" id="COG1595">
    <property type="taxonomic scope" value="Bacteria"/>
</dbReference>
<dbReference type="InterPro" id="IPR007627">
    <property type="entry name" value="RNA_pol_sigma70_r2"/>
</dbReference>
<dbReference type="GO" id="GO:0006352">
    <property type="term" value="P:DNA-templated transcription initiation"/>
    <property type="evidence" value="ECO:0007669"/>
    <property type="project" value="InterPro"/>
</dbReference>
<dbReference type="EMBL" id="CCDP010000001">
    <property type="protein sequence ID" value="CDQ39772.1"/>
    <property type="molecule type" value="Genomic_DNA"/>
</dbReference>
<keyword evidence="5 6" id="KW-0804">Transcription</keyword>
<evidence type="ECO:0000256" key="5">
    <source>
        <dbReference type="ARBA" id="ARBA00023163"/>
    </source>
</evidence>
<feature type="domain" description="RNA polymerase sigma factor 70 region 4 type 2" evidence="8">
    <location>
        <begin position="111"/>
        <end position="163"/>
    </location>
</feature>
<keyword evidence="10" id="KW-1185">Reference proteome</keyword>
<dbReference type="NCBIfam" id="NF007217">
    <property type="entry name" value="PRK09639.1-1"/>
    <property type="match status" value="1"/>
</dbReference>
<dbReference type="Proteomes" id="UP000028875">
    <property type="component" value="Unassembled WGS sequence"/>
</dbReference>
<evidence type="ECO:0000259" key="7">
    <source>
        <dbReference type="Pfam" id="PF04542"/>
    </source>
</evidence>
<dbReference type="InterPro" id="IPR013324">
    <property type="entry name" value="RNA_pol_sigma_r3/r4-like"/>
</dbReference>
<dbReference type="Pfam" id="PF08281">
    <property type="entry name" value="Sigma70_r4_2"/>
    <property type="match status" value="1"/>
</dbReference>
<dbReference type="InterPro" id="IPR000838">
    <property type="entry name" value="RNA_pol_sigma70_ECF_CS"/>
</dbReference>
<dbReference type="SUPFAM" id="SSF88946">
    <property type="entry name" value="Sigma2 domain of RNA polymerase sigma factors"/>
    <property type="match status" value="1"/>
</dbReference>
<evidence type="ECO:0000256" key="2">
    <source>
        <dbReference type="ARBA" id="ARBA00023015"/>
    </source>
</evidence>
<evidence type="ECO:0000256" key="6">
    <source>
        <dbReference type="RuleBase" id="RU000716"/>
    </source>
</evidence>
<dbReference type="RefSeq" id="WP_021291230.1">
    <property type="nucleotide sequence ID" value="NZ_BNER01000002.1"/>
</dbReference>
<organism evidence="9 10">
    <name type="scientific">Virgibacillus massiliensis</name>
    <dbReference type="NCBI Taxonomy" id="1462526"/>
    <lineage>
        <taxon>Bacteria</taxon>
        <taxon>Bacillati</taxon>
        <taxon>Bacillota</taxon>
        <taxon>Bacilli</taxon>
        <taxon>Bacillales</taxon>
        <taxon>Bacillaceae</taxon>
        <taxon>Virgibacillus</taxon>
    </lineage>
</organism>
<comment type="similarity">
    <text evidence="1 6">Belongs to the sigma-70 factor family. ECF subfamily.</text>
</comment>
<dbReference type="OrthoDB" id="9794508at2"/>
<dbReference type="InterPro" id="IPR014284">
    <property type="entry name" value="RNA_pol_sigma-70_dom"/>
</dbReference>
<dbReference type="CDD" id="cd06171">
    <property type="entry name" value="Sigma70_r4"/>
    <property type="match status" value="1"/>
</dbReference>
<sequence>MKIVFDQLYDNYHHDLYQFIFYMVKDKSTTEDLVQEVYIKVLKSHKSFKGESSIKTWLFSIARHVTIDYFRKQTRRKKRILSFFDWSVKEELVEDHAFLPEELAIQNEEIQAIYQCLDHCTFDQKSVIILRYIQSFSIKETAEILNFTESKVKTTQHRGLKELRKQLEFRSKGGIVDE</sequence>
<dbReference type="PROSITE" id="PS01063">
    <property type="entry name" value="SIGMA70_ECF"/>
    <property type="match status" value="1"/>
</dbReference>